<dbReference type="PROSITE" id="PS01117">
    <property type="entry name" value="HTH_MARR_1"/>
    <property type="match status" value="1"/>
</dbReference>
<feature type="domain" description="HTH marR-type" evidence="4">
    <location>
        <begin position="1"/>
        <end position="133"/>
    </location>
</feature>
<dbReference type="PANTHER" id="PTHR42756">
    <property type="entry name" value="TRANSCRIPTIONAL REGULATOR, MARR"/>
    <property type="match status" value="1"/>
</dbReference>
<dbReference type="Proteomes" id="UP000537131">
    <property type="component" value="Unassembled WGS sequence"/>
</dbReference>
<evidence type="ECO:0000259" key="4">
    <source>
        <dbReference type="PROSITE" id="PS50995"/>
    </source>
</evidence>
<dbReference type="InterPro" id="IPR023187">
    <property type="entry name" value="Tscrpt_reg_MarR-type_CS"/>
</dbReference>
<evidence type="ECO:0000313" key="6">
    <source>
        <dbReference type="Proteomes" id="UP000537131"/>
    </source>
</evidence>
<evidence type="ECO:0000256" key="1">
    <source>
        <dbReference type="ARBA" id="ARBA00023015"/>
    </source>
</evidence>
<gene>
    <name evidence="5" type="ORF">HBE96_20320</name>
</gene>
<dbReference type="AlphaFoldDB" id="A0A7Y0EKA0"/>
<proteinExistence type="predicted"/>
<dbReference type="InterPro" id="IPR036388">
    <property type="entry name" value="WH-like_DNA-bd_sf"/>
</dbReference>
<comment type="caution">
    <text evidence="5">The sequence shown here is derived from an EMBL/GenBank/DDBJ whole genome shotgun (WGS) entry which is preliminary data.</text>
</comment>
<protein>
    <submittedName>
        <fullName evidence="5">MarR family transcriptional regulator</fullName>
    </submittedName>
</protein>
<dbReference type="PROSITE" id="PS50995">
    <property type="entry name" value="HTH_MARR_2"/>
    <property type="match status" value="1"/>
</dbReference>
<dbReference type="SMART" id="SM00347">
    <property type="entry name" value="HTH_MARR"/>
    <property type="match status" value="1"/>
</dbReference>
<dbReference type="PRINTS" id="PR00598">
    <property type="entry name" value="HTHMARR"/>
</dbReference>
<dbReference type="Gene3D" id="1.10.10.10">
    <property type="entry name" value="Winged helix-like DNA-binding domain superfamily/Winged helix DNA-binding domain"/>
    <property type="match status" value="1"/>
</dbReference>
<evidence type="ECO:0000256" key="3">
    <source>
        <dbReference type="ARBA" id="ARBA00023163"/>
    </source>
</evidence>
<reference evidence="5 6" key="2">
    <citation type="submission" date="2020-06" db="EMBL/GenBank/DDBJ databases">
        <title>Complete Genome Sequence of Clostridium muelleri sp. nov. P21T, an Acid-Alcohol Producing Acetogen Isolated from Old Hay.</title>
        <authorList>
            <person name="Duncan K.E."/>
            <person name="Tanner R.S."/>
        </authorList>
    </citation>
    <scope>NUCLEOTIDE SEQUENCE [LARGE SCALE GENOMIC DNA]</scope>
    <source>
        <strain evidence="5 6">P21</strain>
    </source>
</reference>
<keyword evidence="1" id="KW-0805">Transcription regulation</keyword>
<reference evidence="5 6" key="1">
    <citation type="submission" date="2020-04" db="EMBL/GenBank/DDBJ databases">
        <authorList>
            <person name="Doyle D.A."/>
        </authorList>
    </citation>
    <scope>NUCLEOTIDE SEQUENCE [LARGE SCALE GENOMIC DNA]</scope>
    <source>
        <strain evidence="5 6">P21</strain>
    </source>
</reference>
<dbReference type="RefSeq" id="WP_169299528.1">
    <property type="nucleotide sequence ID" value="NZ_JABBNI010000058.1"/>
</dbReference>
<keyword evidence="3" id="KW-0804">Transcription</keyword>
<dbReference type="Pfam" id="PF01047">
    <property type="entry name" value="MarR"/>
    <property type="match status" value="1"/>
</dbReference>
<dbReference type="GO" id="GO:0003677">
    <property type="term" value="F:DNA binding"/>
    <property type="evidence" value="ECO:0007669"/>
    <property type="project" value="UniProtKB-KW"/>
</dbReference>
<accession>A0A7Y0EKA0</accession>
<dbReference type="PANTHER" id="PTHR42756:SF2">
    <property type="entry name" value="MARR FAMILY REGULATORY PROTEIN"/>
    <property type="match status" value="1"/>
</dbReference>
<keyword evidence="2" id="KW-0238">DNA-binding</keyword>
<sequence length="140" mass="16273">MKDLSKYISVAHRRSQIFYTEHLEKLGVTSGQFMYIVCICKNPGYTQDELSQQLIIDKSTVAKVLSQLEANGFITKATNLNDRRAFNIFPTGKAIDVYPKILEIKDQWHHRITENLSDIECDVFQKLMEKVMENSIKTWK</sequence>
<dbReference type="SUPFAM" id="SSF46785">
    <property type="entry name" value="Winged helix' DNA-binding domain"/>
    <property type="match status" value="1"/>
</dbReference>
<keyword evidence="6" id="KW-1185">Reference proteome</keyword>
<dbReference type="InterPro" id="IPR000835">
    <property type="entry name" value="HTH_MarR-typ"/>
</dbReference>
<name>A0A7Y0EKA0_9CLOT</name>
<dbReference type="EMBL" id="JABBNI010000058">
    <property type="protein sequence ID" value="NMM64942.1"/>
    <property type="molecule type" value="Genomic_DNA"/>
</dbReference>
<organism evidence="5 6">
    <name type="scientific">Clostridium muellerianum</name>
    <dbReference type="NCBI Taxonomy" id="2716538"/>
    <lineage>
        <taxon>Bacteria</taxon>
        <taxon>Bacillati</taxon>
        <taxon>Bacillota</taxon>
        <taxon>Clostridia</taxon>
        <taxon>Eubacteriales</taxon>
        <taxon>Clostridiaceae</taxon>
        <taxon>Clostridium</taxon>
    </lineage>
</organism>
<evidence type="ECO:0000256" key="2">
    <source>
        <dbReference type="ARBA" id="ARBA00023125"/>
    </source>
</evidence>
<evidence type="ECO:0000313" key="5">
    <source>
        <dbReference type="EMBL" id="NMM64942.1"/>
    </source>
</evidence>
<dbReference type="GO" id="GO:0003700">
    <property type="term" value="F:DNA-binding transcription factor activity"/>
    <property type="evidence" value="ECO:0007669"/>
    <property type="project" value="InterPro"/>
</dbReference>
<dbReference type="InterPro" id="IPR036390">
    <property type="entry name" value="WH_DNA-bd_sf"/>
</dbReference>